<evidence type="ECO:0000256" key="4">
    <source>
        <dbReference type="ARBA" id="ARBA00023054"/>
    </source>
</evidence>
<evidence type="ECO:0000313" key="11">
    <source>
        <dbReference type="WBParaSite" id="ALUE_0000895601-mRNA-1"/>
    </source>
</evidence>
<evidence type="ECO:0000256" key="2">
    <source>
        <dbReference type="ARBA" id="ARBA00022946"/>
    </source>
</evidence>
<dbReference type="WBParaSite" id="ALUE_0000895601-mRNA-1">
    <property type="protein sequence ID" value="ALUE_0000895601-mRNA-1"/>
    <property type="gene ID" value="ALUE_0000895601"/>
</dbReference>
<evidence type="ECO:0000256" key="1">
    <source>
        <dbReference type="ARBA" id="ARBA00004173"/>
    </source>
</evidence>
<comment type="similarity">
    <text evidence="7">Belongs to the phosphatidylethanolamine-binding protein family. Mitochondrion-specific ribosomal protein mL38 subfamily.</text>
</comment>
<protein>
    <recommendedName>
        <fullName evidence="8">Large ribosomal subunit protein mL38</fullName>
    </recommendedName>
    <alternativeName>
        <fullName evidence="9">39S ribosomal protein L38, mitochondrial</fullName>
    </alternativeName>
</protein>
<keyword evidence="2" id="KW-0809">Transit peptide</keyword>
<accession>A0A9J2PH76</accession>
<dbReference type="SUPFAM" id="SSF49777">
    <property type="entry name" value="PEBP-like"/>
    <property type="match status" value="1"/>
</dbReference>
<dbReference type="CDD" id="cd00866">
    <property type="entry name" value="PEBP_euk"/>
    <property type="match status" value="1"/>
</dbReference>
<dbReference type="PANTHER" id="PTHR11362:SF133">
    <property type="entry name" value="LARGE RIBOSOMAL SUBUNIT PROTEIN ML38"/>
    <property type="match status" value="1"/>
</dbReference>
<evidence type="ECO:0000256" key="8">
    <source>
        <dbReference type="ARBA" id="ARBA00039444"/>
    </source>
</evidence>
<keyword evidence="4" id="KW-0175">Coiled coil</keyword>
<dbReference type="GO" id="GO:0005762">
    <property type="term" value="C:mitochondrial large ribosomal subunit"/>
    <property type="evidence" value="ECO:0007669"/>
    <property type="project" value="TreeGrafter"/>
</dbReference>
<evidence type="ECO:0000256" key="9">
    <source>
        <dbReference type="ARBA" id="ARBA00041206"/>
    </source>
</evidence>
<evidence type="ECO:0000256" key="5">
    <source>
        <dbReference type="ARBA" id="ARBA00023128"/>
    </source>
</evidence>
<reference evidence="11" key="1">
    <citation type="submission" date="2023-03" db="UniProtKB">
        <authorList>
            <consortium name="WormBaseParasite"/>
        </authorList>
    </citation>
    <scope>IDENTIFICATION</scope>
</reference>
<name>A0A9J2PH76_ASCLU</name>
<keyword evidence="6" id="KW-0687">Ribonucleoprotein</keyword>
<dbReference type="PANTHER" id="PTHR11362">
    <property type="entry name" value="PHOSPHATIDYLETHANOLAMINE-BINDING PROTEIN"/>
    <property type="match status" value="1"/>
</dbReference>
<evidence type="ECO:0000256" key="6">
    <source>
        <dbReference type="ARBA" id="ARBA00023274"/>
    </source>
</evidence>
<dbReference type="Gene3D" id="3.90.280.10">
    <property type="entry name" value="PEBP-like"/>
    <property type="match status" value="1"/>
</dbReference>
<evidence type="ECO:0000256" key="3">
    <source>
        <dbReference type="ARBA" id="ARBA00022980"/>
    </source>
</evidence>
<organism evidence="10 11">
    <name type="scientific">Ascaris lumbricoides</name>
    <name type="common">Giant roundworm</name>
    <dbReference type="NCBI Taxonomy" id="6252"/>
    <lineage>
        <taxon>Eukaryota</taxon>
        <taxon>Metazoa</taxon>
        <taxon>Ecdysozoa</taxon>
        <taxon>Nematoda</taxon>
        <taxon>Chromadorea</taxon>
        <taxon>Rhabditida</taxon>
        <taxon>Spirurina</taxon>
        <taxon>Ascaridomorpha</taxon>
        <taxon>Ascaridoidea</taxon>
        <taxon>Ascarididae</taxon>
        <taxon>Ascaris</taxon>
    </lineage>
</organism>
<keyword evidence="3" id="KW-0689">Ribosomal protein</keyword>
<keyword evidence="5" id="KW-0496">Mitochondrion</keyword>
<dbReference type="InterPro" id="IPR008914">
    <property type="entry name" value="PEBP"/>
</dbReference>
<keyword evidence="10" id="KW-1185">Reference proteome</keyword>
<sequence>MRAKTGSIYADLYVKRSHRARRLPTLARPWRPRVIAWAGPAAFYRNRFYEMDQWYKARIDKPEIIPKLHIIDPDKYLQPLEERLKEAEQPRIDIGFKERKEKVLKKQIPREDLEKLSRTLQLRIDLKEVDHSVPGIFHHFRIFDDLFGDSVFFRIVQRMIPSCGKYDVYFGNVLHAGDTIEQPNVAIESVGSGFNSLLALNLDGNPYSKSEQIVHWFLSNIEDGKDVSSGTEVVPYLQALPFKGTGYHRFVFILFRHEKPIDFCACRLKGNHLSDRIFSMQRFYKENEASLTPSSVAFAQVVWDISVNKALHALGMKAPLYEYEYRPPLKMPQKEFPNKAQPFDLYLDQFRDPLEVEAELLKRRLRMSRVDERPQQPKYPDMNYAENKKKLPAWQHARLISENSGQGKNFALWNNPID</sequence>
<dbReference type="AlphaFoldDB" id="A0A9J2PH76"/>
<dbReference type="Proteomes" id="UP000036681">
    <property type="component" value="Unplaced"/>
</dbReference>
<comment type="subcellular location">
    <subcellularLocation>
        <location evidence="1">Mitochondrion</location>
    </subcellularLocation>
</comment>
<dbReference type="Pfam" id="PF01161">
    <property type="entry name" value="PBP"/>
    <property type="match status" value="1"/>
</dbReference>
<dbReference type="InterPro" id="IPR036610">
    <property type="entry name" value="PEBP-like_sf"/>
</dbReference>
<dbReference type="InterPro" id="IPR035810">
    <property type="entry name" value="PEBP_euk"/>
</dbReference>
<proteinExistence type="inferred from homology"/>
<evidence type="ECO:0000313" key="10">
    <source>
        <dbReference type="Proteomes" id="UP000036681"/>
    </source>
</evidence>
<evidence type="ECO:0000256" key="7">
    <source>
        <dbReference type="ARBA" id="ARBA00038016"/>
    </source>
</evidence>